<sequence>MKKKEALFIGGILILALILWLGIHHFQKGHYGYITITVDGNKLGTYSLGKDQTISIGHTNICEIKNGQAHMTEATCPDHLCMKQHAIDSKGGTIVCLPNKVVIEGTKASAGAQSDDGLSIDAVT</sequence>
<dbReference type="Gene3D" id="2.60.320.10">
    <property type="entry name" value="N-utilization substance G protein NusG, insert domain"/>
    <property type="match status" value="1"/>
</dbReference>
<dbReference type="CDD" id="cd09911">
    <property type="entry name" value="Lin0431_like"/>
    <property type="match status" value="1"/>
</dbReference>
<dbReference type="EMBL" id="JACOQG010000018">
    <property type="protein sequence ID" value="MBC5780229.1"/>
    <property type="molecule type" value="Genomic_DNA"/>
</dbReference>
<keyword evidence="3" id="KW-1185">Reference proteome</keyword>
<evidence type="ECO:0000313" key="3">
    <source>
        <dbReference type="Proteomes" id="UP000649826"/>
    </source>
</evidence>
<dbReference type="Pfam" id="PF07009">
    <property type="entry name" value="NusG_II"/>
    <property type="match status" value="1"/>
</dbReference>
<protein>
    <submittedName>
        <fullName evidence="2">NusG domain II-containing protein</fullName>
    </submittedName>
</protein>
<name>A0ABR7IJM5_9FIRM</name>
<organism evidence="2 3">
    <name type="scientific">Blautia difficilis</name>
    <dbReference type="NCBI Taxonomy" id="2763027"/>
    <lineage>
        <taxon>Bacteria</taxon>
        <taxon>Bacillati</taxon>
        <taxon>Bacillota</taxon>
        <taxon>Clostridia</taxon>
        <taxon>Lachnospirales</taxon>
        <taxon>Lachnospiraceae</taxon>
        <taxon>Blautia</taxon>
    </lineage>
</organism>
<evidence type="ECO:0000256" key="1">
    <source>
        <dbReference type="SAM" id="Phobius"/>
    </source>
</evidence>
<proteinExistence type="predicted"/>
<accession>A0ABR7IJM5</accession>
<keyword evidence="1" id="KW-0472">Membrane</keyword>
<evidence type="ECO:0000313" key="2">
    <source>
        <dbReference type="EMBL" id="MBC5780229.1"/>
    </source>
</evidence>
<dbReference type="InterPro" id="IPR038690">
    <property type="entry name" value="NusG_2_sf"/>
</dbReference>
<comment type="caution">
    <text evidence="2">The sequence shown here is derived from an EMBL/GenBank/DDBJ whole genome shotgun (WGS) entry which is preliminary data.</text>
</comment>
<keyword evidence="1" id="KW-1133">Transmembrane helix</keyword>
<feature type="transmembrane region" description="Helical" evidence="1">
    <location>
        <begin position="6"/>
        <end position="23"/>
    </location>
</feature>
<gene>
    <name evidence="2" type="ORF">H8Z82_11315</name>
</gene>
<dbReference type="Proteomes" id="UP000649826">
    <property type="component" value="Unassembled WGS sequence"/>
</dbReference>
<dbReference type="RefSeq" id="WP_186995175.1">
    <property type="nucleotide sequence ID" value="NZ_JACOQG010000018.1"/>
</dbReference>
<keyword evidence="1" id="KW-0812">Transmembrane</keyword>
<reference evidence="2 3" key="1">
    <citation type="submission" date="2020-08" db="EMBL/GenBank/DDBJ databases">
        <title>Genome public.</title>
        <authorList>
            <person name="Liu C."/>
            <person name="Sun Q."/>
        </authorList>
    </citation>
    <scope>NUCLEOTIDE SEQUENCE [LARGE SCALE GENOMIC DNA]</scope>
    <source>
        <strain evidence="2 3">M29</strain>
    </source>
</reference>